<accession>A0ABY4HF06</accession>
<dbReference type="InterPro" id="IPR025736">
    <property type="entry name" value="PucR_C-HTH_dom"/>
</dbReference>
<name>A0ABY4HF06_9BACI</name>
<reference evidence="5" key="1">
    <citation type="submission" date="2022-04" db="EMBL/GenBank/DDBJ databases">
        <title>Halobacillus sp. isolated from saltern.</title>
        <authorList>
            <person name="Won M."/>
            <person name="Lee C.-M."/>
            <person name="Woen H.-Y."/>
            <person name="Kwon S.-W."/>
        </authorList>
    </citation>
    <scope>NUCLEOTIDE SEQUENCE</scope>
    <source>
        <strain evidence="5">SSHM10-5</strain>
    </source>
</reference>
<organism evidence="5 6">
    <name type="scientific">Halobacillus amylolyticus</name>
    <dbReference type="NCBI Taxonomy" id="2932259"/>
    <lineage>
        <taxon>Bacteria</taxon>
        <taxon>Bacillati</taxon>
        <taxon>Bacillota</taxon>
        <taxon>Bacilli</taxon>
        <taxon>Bacillales</taxon>
        <taxon>Bacillaceae</taxon>
        <taxon>Halobacillus</taxon>
    </lineage>
</organism>
<gene>
    <name evidence="5" type="ORF">MUO15_08590</name>
</gene>
<dbReference type="Pfam" id="PF17853">
    <property type="entry name" value="GGDEF_2"/>
    <property type="match status" value="1"/>
</dbReference>
<evidence type="ECO:0000259" key="3">
    <source>
        <dbReference type="Pfam" id="PF13556"/>
    </source>
</evidence>
<comment type="similarity">
    <text evidence="1">Belongs to the CdaR family.</text>
</comment>
<dbReference type="Pfam" id="PF13556">
    <property type="entry name" value="HTH_30"/>
    <property type="match status" value="1"/>
</dbReference>
<dbReference type="PANTHER" id="PTHR33744">
    <property type="entry name" value="CARBOHYDRATE DIACID REGULATOR"/>
    <property type="match status" value="1"/>
</dbReference>
<feature type="domain" description="PucR C-terminal helix-turn-helix" evidence="3">
    <location>
        <begin position="298"/>
        <end position="351"/>
    </location>
</feature>
<evidence type="ECO:0000313" key="6">
    <source>
        <dbReference type="Proteomes" id="UP000830326"/>
    </source>
</evidence>
<dbReference type="Pfam" id="PF05651">
    <property type="entry name" value="Diacid_rec"/>
    <property type="match status" value="1"/>
</dbReference>
<proteinExistence type="inferred from homology"/>
<dbReference type="InterPro" id="IPR041522">
    <property type="entry name" value="CdaR_GGDEF"/>
</dbReference>
<evidence type="ECO:0000256" key="1">
    <source>
        <dbReference type="ARBA" id="ARBA00006754"/>
    </source>
</evidence>
<evidence type="ECO:0000259" key="2">
    <source>
        <dbReference type="Pfam" id="PF05651"/>
    </source>
</evidence>
<protein>
    <submittedName>
        <fullName evidence="5">Helix-turn-helix domain-containing protein</fullName>
    </submittedName>
</protein>
<feature type="domain" description="Putative sugar diacid recognition" evidence="2">
    <location>
        <begin position="3"/>
        <end position="136"/>
    </location>
</feature>
<dbReference type="InterPro" id="IPR042070">
    <property type="entry name" value="PucR_C-HTH_sf"/>
</dbReference>
<keyword evidence="6" id="KW-1185">Reference proteome</keyword>
<dbReference type="RefSeq" id="WP_245035142.1">
    <property type="nucleotide sequence ID" value="NZ_CP095075.1"/>
</dbReference>
<sequence>MELTKQLGEEIISRLSQYIDVPINLMDPSGKIVASTDESRFDQLHGGAQNVIDSQEAQIIHDDDVERFSNVRPGVNLPIFHRGSLAGVVGLTGNPNDVMQAAGMTRGSVEIALEQIYIQRQAFYQERQWNNWVQQLLHPIKMDEEYLLNEATYTLGVDVKANWQVVILQVTNHFEWSERVRQILNTQGYQPLFVVPHQEKEVIVALPYKNSSIVVEEVFKKLEATDVSIGVGTHEYGLAGLRCSYFKAVDAIKLGRKKFSYSEQVQMKRLLYHIDPTILEELTKEYQIRLEKLENAYMDTLECYFASNLKVNRTSADMHIHRNTLVYRLEQVHKKVGLDPRVFKDAIILQALLVKIGIVHLH</sequence>
<dbReference type="Proteomes" id="UP000830326">
    <property type="component" value="Chromosome"/>
</dbReference>
<feature type="domain" description="CdaR GGDEF-like" evidence="4">
    <location>
        <begin position="148"/>
        <end position="253"/>
    </location>
</feature>
<dbReference type="PANTHER" id="PTHR33744:SF15">
    <property type="entry name" value="CARBOHYDRATE DIACID REGULATOR"/>
    <property type="match status" value="1"/>
</dbReference>
<dbReference type="InterPro" id="IPR008599">
    <property type="entry name" value="Diacid_rec"/>
</dbReference>
<dbReference type="EMBL" id="CP095075">
    <property type="protein sequence ID" value="UOR13495.1"/>
    <property type="molecule type" value="Genomic_DNA"/>
</dbReference>
<evidence type="ECO:0000313" key="5">
    <source>
        <dbReference type="EMBL" id="UOR13495.1"/>
    </source>
</evidence>
<evidence type="ECO:0000259" key="4">
    <source>
        <dbReference type="Pfam" id="PF17853"/>
    </source>
</evidence>
<dbReference type="InterPro" id="IPR051448">
    <property type="entry name" value="CdaR-like_regulators"/>
</dbReference>
<dbReference type="Gene3D" id="1.10.10.2840">
    <property type="entry name" value="PucR C-terminal helix-turn-helix domain"/>
    <property type="match status" value="1"/>
</dbReference>